<reference evidence="1 2" key="1">
    <citation type="submission" date="2018-05" db="EMBL/GenBank/DDBJ databases">
        <title>Evolution of small genomes with special reference to Mycobacterium leprae.</title>
        <authorList>
            <person name="Mohanty P.S."/>
            <person name="Bansal A.K."/>
            <person name="Gupta U.D."/>
            <person name="Naaz F."/>
            <person name="Dwivedi V.D."/>
            <person name="Singh H."/>
            <person name="Gupta G."/>
            <person name="Sharma S."/>
            <person name="Arora M."/>
        </authorList>
    </citation>
    <scope>NUCLEOTIDE SEQUENCE [LARGE SCALE GENOMIC DNA]</scope>
    <source>
        <strain evidence="1 2">MRHRU-235-G</strain>
    </source>
</reference>
<evidence type="ECO:0000313" key="1">
    <source>
        <dbReference type="EMBL" id="AWV48718.1"/>
    </source>
</evidence>
<dbReference type="AlphaFoldDB" id="A0AAD0KSB5"/>
<dbReference type="EMBL" id="CP029543">
    <property type="protein sequence ID" value="AWV48718.1"/>
    <property type="molecule type" value="Genomic_DNA"/>
</dbReference>
<gene>
    <name evidence="1" type="ORF">DIJ64_13595</name>
</gene>
<sequence length="83" mass="8791">MDQFALSQTDAFTQFNGRRVSIPTPPTLASTSSSMSRVSANAATIQCTDQGEVKCTDFGSAYEITHLVYLGVPYAANIAVVAV</sequence>
<evidence type="ECO:0000313" key="2">
    <source>
        <dbReference type="Proteomes" id="UP000249682"/>
    </source>
</evidence>
<dbReference type="Proteomes" id="UP000249682">
    <property type="component" value="Chromosome"/>
</dbReference>
<accession>A0AAD0KSB5</accession>
<proteinExistence type="predicted"/>
<protein>
    <submittedName>
        <fullName evidence="1">Uncharacterized protein</fullName>
    </submittedName>
</protein>
<organism evidence="1 2">
    <name type="scientific">Mycobacterium leprae</name>
    <dbReference type="NCBI Taxonomy" id="1769"/>
    <lineage>
        <taxon>Bacteria</taxon>
        <taxon>Bacillati</taxon>
        <taxon>Actinomycetota</taxon>
        <taxon>Actinomycetes</taxon>
        <taxon>Mycobacteriales</taxon>
        <taxon>Mycobacteriaceae</taxon>
        <taxon>Mycobacterium</taxon>
    </lineage>
</organism>
<name>A0AAD0KSB5_MYCLR</name>